<reference evidence="1 2" key="1">
    <citation type="submission" date="2016-11" db="EMBL/GenBank/DDBJ databases">
        <authorList>
            <person name="Jaros S."/>
            <person name="Januszkiewicz K."/>
            <person name="Wedrychowicz H."/>
        </authorList>
    </citation>
    <scope>NUCLEOTIDE SEQUENCE [LARGE SCALE GENOMIC DNA]</scope>
    <source>
        <strain evidence="1 2">DSM 10502</strain>
    </source>
</reference>
<evidence type="ECO:0000313" key="2">
    <source>
        <dbReference type="Proteomes" id="UP000184404"/>
    </source>
</evidence>
<sequence length="63" mass="7110">MTKLDQFRALLNELSESECKYKGDSKACEGCIFNYAKDDLCMNALIDKNIQNMAKAGKSNDRN</sequence>
<dbReference type="Proteomes" id="UP000184404">
    <property type="component" value="Unassembled WGS sequence"/>
</dbReference>
<protein>
    <submittedName>
        <fullName evidence="1">Uncharacterized protein</fullName>
    </submittedName>
</protein>
<accession>A0A1M4V3T3</accession>
<keyword evidence="2" id="KW-1185">Reference proteome</keyword>
<proteinExistence type="predicted"/>
<organism evidence="1 2">
    <name type="scientific">Schwartzia succinivorans DSM 10502</name>
    <dbReference type="NCBI Taxonomy" id="1123243"/>
    <lineage>
        <taxon>Bacteria</taxon>
        <taxon>Bacillati</taxon>
        <taxon>Bacillota</taxon>
        <taxon>Negativicutes</taxon>
        <taxon>Selenomonadales</taxon>
        <taxon>Selenomonadaceae</taxon>
        <taxon>Schwartzia</taxon>
    </lineage>
</organism>
<name>A0A1M4V3T3_9FIRM</name>
<evidence type="ECO:0000313" key="1">
    <source>
        <dbReference type="EMBL" id="SHE63562.1"/>
    </source>
</evidence>
<dbReference type="AlphaFoldDB" id="A0A1M4V3T3"/>
<dbReference type="EMBL" id="FQUG01000003">
    <property type="protein sequence ID" value="SHE63562.1"/>
    <property type="molecule type" value="Genomic_DNA"/>
</dbReference>
<gene>
    <name evidence="1" type="ORF">SAMN02745190_00869</name>
</gene>
<dbReference type="STRING" id="1123243.SAMN02745190_00869"/>